<evidence type="ECO:0000256" key="1">
    <source>
        <dbReference type="SAM" id="SignalP"/>
    </source>
</evidence>
<protein>
    <submittedName>
        <fullName evidence="3">SGNH/GDSL hydrolase family protein</fullName>
    </submittedName>
</protein>
<feature type="domain" description="SGNH" evidence="2">
    <location>
        <begin position="50"/>
        <end position="184"/>
    </location>
</feature>
<dbReference type="Gene3D" id="3.40.50.1110">
    <property type="entry name" value="SGNH hydrolase"/>
    <property type="match status" value="1"/>
</dbReference>
<dbReference type="Pfam" id="PF19040">
    <property type="entry name" value="SGNH"/>
    <property type="match status" value="1"/>
</dbReference>
<proteinExistence type="predicted"/>
<comment type="caution">
    <text evidence="3">The sequence shown here is derived from an EMBL/GenBank/DDBJ whole genome shotgun (WGS) entry which is preliminary data.</text>
</comment>
<evidence type="ECO:0000313" key="4">
    <source>
        <dbReference type="Proteomes" id="UP001589647"/>
    </source>
</evidence>
<dbReference type="EMBL" id="JBHMEI010000039">
    <property type="protein sequence ID" value="MFB9206631.1"/>
    <property type="molecule type" value="Genomic_DNA"/>
</dbReference>
<name>A0ABV5IQ01_9ACTN</name>
<keyword evidence="3" id="KW-0378">Hydrolase</keyword>
<dbReference type="CDD" id="cd00229">
    <property type="entry name" value="SGNH_hydrolase"/>
    <property type="match status" value="1"/>
</dbReference>
<evidence type="ECO:0000259" key="2">
    <source>
        <dbReference type="Pfam" id="PF19040"/>
    </source>
</evidence>
<dbReference type="GO" id="GO:0016787">
    <property type="term" value="F:hydrolase activity"/>
    <property type="evidence" value="ECO:0007669"/>
    <property type="project" value="UniProtKB-KW"/>
</dbReference>
<keyword evidence="1" id="KW-0732">Signal</keyword>
<dbReference type="InterPro" id="IPR043968">
    <property type="entry name" value="SGNH"/>
</dbReference>
<evidence type="ECO:0000313" key="3">
    <source>
        <dbReference type="EMBL" id="MFB9206631.1"/>
    </source>
</evidence>
<dbReference type="Proteomes" id="UP001589647">
    <property type="component" value="Unassembled WGS sequence"/>
</dbReference>
<gene>
    <name evidence="3" type="ORF">ACFFV7_35930</name>
</gene>
<sequence length="271" mass="28241">MHNNSLPTRRRTIKRAALALTAVSLSAALAACGEGSGGGNDAKTTAATSGKSESTGKKVLWLGDSIAGAEAPALGAALKASGVEFKNATSSGGGNVVAGEHPVTKMGAKDTWQQLGKNLAEFKPDVVAYQITTYDWGTRQQQLAAYRKLAATVQKAGGELVIVSAPPFKLDDFYKQYASAIRSAPETARQAVQDGKAQFLDASELWGADASASKAQRSKDGIHSCQQGSAAFAKWFTGKLGEQLGFTPAAPEVWANGSWVGDERFSKLGCA</sequence>
<dbReference type="SUPFAM" id="SSF52266">
    <property type="entry name" value="SGNH hydrolase"/>
    <property type="match status" value="1"/>
</dbReference>
<feature type="chain" id="PRO_5045454866" evidence="1">
    <location>
        <begin position="31"/>
        <end position="271"/>
    </location>
</feature>
<reference evidence="3 4" key="1">
    <citation type="submission" date="2024-09" db="EMBL/GenBank/DDBJ databases">
        <authorList>
            <person name="Sun Q."/>
            <person name="Mori K."/>
        </authorList>
    </citation>
    <scope>NUCLEOTIDE SEQUENCE [LARGE SCALE GENOMIC DNA]</scope>
    <source>
        <strain evidence="3 4">CCM 3426</strain>
    </source>
</reference>
<organism evidence="3 4">
    <name type="scientific">Nonomuraea spiralis</name>
    <dbReference type="NCBI Taxonomy" id="46182"/>
    <lineage>
        <taxon>Bacteria</taxon>
        <taxon>Bacillati</taxon>
        <taxon>Actinomycetota</taxon>
        <taxon>Actinomycetes</taxon>
        <taxon>Streptosporangiales</taxon>
        <taxon>Streptosporangiaceae</taxon>
        <taxon>Nonomuraea</taxon>
    </lineage>
</organism>
<dbReference type="RefSeq" id="WP_189650690.1">
    <property type="nucleotide sequence ID" value="NZ_BMRC01000015.1"/>
</dbReference>
<keyword evidence="4" id="KW-1185">Reference proteome</keyword>
<accession>A0ABV5IQ01</accession>
<dbReference type="InterPro" id="IPR036514">
    <property type="entry name" value="SGNH_hydro_sf"/>
</dbReference>
<feature type="signal peptide" evidence="1">
    <location>
        <begin position="1"/>
        <end position="30"/>
    </location>
</feature>